<evidence type="ECO:0000313" key="2">
    <source>
        <dbReference type="Proteomes" id="UP000316759"/>
    </source>
</evidence>
<evidence type="ECO:0000313" key="1">
    <source>
        <dbReference type="EMBL" id="TPP60009.1"/>
    </source>
</evidence>
<dbReference type="OrthoDB" id="10036512at2759"/>
<name>A0A504YI77_FASGI</name>
<dbReference type="Proteomes" id="UP000316759">
    <property type="component" value="Unassembled WGS sequence"/>
</dbReference>
<dbReference type="EMBL" id="SUNJ01009947">
    <property type="protein sequence ID" value="TPP60009.1"/>
    <property type="molecule type" value="Genomic_DNA"/>
</dbReference>
<protein>
    <submittedName>
        <fullName evidence="1">Uncharacterized protein</fullName>
    </submittedName>
</protein>
<dbReference type="AlphaFoldDB" id="A0A504YI77"/>
<accession>A0A504YI77</accession>
<gene>
    <name evidence="1" type="ORF">FGIG_01404</name>
</gene>
<sequence>MSSWRHWVVNLLAAAAEEQDVNVPHTKQYDEPSTSTSRNTLVKVLVTGGGQSTSTSEGIQDVETNVTRQTSKTVGGRKYVHLGLEEGFQRAPDADIMHDSGIYIQLHIDGLTLFRGSSQQLWPILKRVSKPPSLVFLTGL</sequence>
<reference evidence="1 2" key="1">
    <citation type="submission" date="2019-04" db="EMBL/GenBank/DDBJ databases">
        <title>Annotation for the trematode Fasciola gigantica.</title>
        <authorList>
            <person name="Choi Y.-J."/>
        </authorList>
    </citation>
    <scope>NUCLEOTIDE SEQUENCE [LARGE SCALE GENOMIC DNA]</scope>
    <source>
        <strain evidence="1">Uganda_cow_1</strain>
    </source>
</reference>
<organism evidence="1 2">
    <name type="scientific">Fasciola gigantica</name>
    <name type="common">Giant liver fluke</name>
    <dbReference type="NCBI Taxonomy" id="46835"/>
    <lineage>
        <taxon>Eukaryota</taxon>
        <taxon>Metazoa</taxon>
        <taxon>Spiralia</taxon>
        <taxon>Lophotrochozoa</taxon>
        <taxon>Platyhelminthes</taxon>
        <taxon>Trematoda</taxon>
        <taxon>Digenea</taxon>
        <taxon>Plagiorchiida</taxon>
        <taxon>Echinostomata</taxon>
        <taxon>Echinostomatoidea</taxon>
        <taxon>Fasciolidae</taxon>
        <taxon>Fasciola</taxon>
    </lineage>
</organism>
<proteinExistence type="predicted"/>
<comment type="caution">
    <text evidence="1">The sequence shown here is derived from an EMBL/GenBank/DDBJ whole genome shotgun (WGS) entry which is preliminary data.</text>
</comment>
<keyword evidence="2" id="KW-1185">Reference proteome</keyword>